<evidence type="ECO:0000313" key="1">
    <source>
        <dbReference type="EMBL" id="KAJ7730815.1"/>
    </source>
</evidence>
<gene>
    <name evidence="1" type="ORF">B0H16DRAFT_1329741</name>
</gene>
<keyword evidence="2" id="KW-1185">Reference proteome</keyword>
<organism evidence="1 2">
    <name type="scientific">Mycena metata</name>
    <dbReference type="NCBI Taxonomy" id="1033252"/>
    <lineage>
        <taxon>Eukaryota</taxon>
        <taxon>Fungi</taxon>
        <taxon>Dikarya</taxon>
        <taxon>Basidiomycota</taxon>
        <taxon>Agaricomycotina</taxon>
        <taxon>Agaricomycetes</taxon>
        <taxon>Agaricomycetidae</taxon>
        <taxon>Agaricales</taxon>
        <taxon>Marasmiineae</taxon>
        <taxon>Mycenaceae</taxon>
        <taxon>Mycena</taxon>
    </lineage>
</organism>
<name>A0AAD7HY16_9AGAR</name>
<proteinExistence type="predicted"/>
<protein>
    <submittedName>
        <fullName evidence="1">Uncharacterized protein</fullName>
    </submittedName>
</protein>
<dbReference type="EMBL" id="JARKIB010000157">
    <property type="protein sequence ID" value="KAJ7730815.1"/>
    <property type="molecule type" value="Genomic_DNA"/>
</dbReference>
<sequence>LFWVPAYHRTGLVLPNTKLVIGKPQTSFLYEKFVHGSDWSQCYVPSHNSDV</sequence>
<evidence type="ECO:0000313" key="2">
    <source>
        <dbReference type="Proteomes" id="UP001215598"/>
    </source>
</evidence>
<comment type="caution">
    <text evidence="1">The sequence shown here is derived from an EMBL/GenBank/DDBJ whole genome shotgun (WGS) entry which is preliminary data.</text>
</comment>
<accession>A0AAD7HY16</accession>
<reference evidence="1" key="1">
    <citation type="submission" date="2023-03" db="EMBL/GenBank/DDBJ databases">
        <title>Massive genome expansion in bonnet fungi (Mycena s.s.) driven by repeated elements and novel gene families across ecological guilds.</title>
        <authorList>
            <consortium name="Lawrence Berkeley National Laboratory"/>
            <person name="Harder C.B."/>
            <person name="Miyauchi S."/>
            <person name="Viragh M."/>
            <person name="Kuo A."/>
            <person name="Thoen E."/>
            <person name="Andreopoulos B."/>
            <person name="Lu D."/>
            <person name="Skrede I."/>
            <person name="Drula E."/>
            <person name="Henrissat B."/>
            <person name="Morin E."/>
            <person name="Kohler A."/>
            <person name="Barry K."/>
            <person name="LaButti K."/>
            <person name="Morin E."/>
            <person name="Salamov A."/>
            <person name="Lipzen A."/>
            <person name="Mereny Z."/>
            <person name="Hegedus B."/>
            <person name="Baldrian P."/>
            <person name="Stursova M."/>
            <person name="Weitz H."/>
            <person name="Taylor A."/>
            <person name="Grigoriev I.V."/>
            <person name="Nagy L.G."/>
            <person name="Martin F."/>
            <person name="Kauserud H."/>
        </authorList>
    </citation>
    <scope>NUCLEOTIDE SEQUENCE</scope>
    <source>
        <strain evidence="1">CBHHK182m</strain>
    </source>
</reference>
<feature type="non-terminal residue" evidence="1">
    <location>
        <position position="1"/>
    </location>
</feature>
<dbReference type="AlphaFoldDB" id="A0AAD7HY16"/>
<dbReference type="Proteomes" id="UP001215598">
    <property type="component" value="Unassembled WGS sequence"/>
</dbReference>